<organism evidence="11 12">
    <name type="scientific">Pseudoalteromonas prydzensis</name>
    <dbReference type="NCBI Taxonomy" id="182141"/>
    <lineage>
        <taxon>Bacteria</taxon>
        <taxon>Pseudomonadati</taxon>
        <taxon>Pseudomonadota</taxon>
        <taxon>Gammaproteobacteria</taxon>
        <taxon>Alteromonadales</taxon>
        <taxon>Pseudoalteromonadaceae</taxon>
        <taxon>Pseudoalteromonas</taxon>
    </lineage>
</organism>
<comment type="caution">
    <text evidence="11">The sequence shown here is derived from an EMBL/GenBank/DDBJ whole genome shotgun (WGS) entry which is preliminary data.</text>
</comment>
<evidence type="ECO:0000256" key="7">
    <source>
        <dbReference type="ARBA" id="ARBA00023315"/>
    </source>
</evidence>
<keyword evidence="5 9" id="KW-0378">Hydrolase</keyword>
<comment type="pathway">
    <text evidence="9">Sulfur metabolism; glutathione metabolism.</text>
</comment>
<dbReference type="EC" id="2.3.2.2" evidence="9"/>
<keyword evidence="6 9" id="KW-0865">Zymogen</keyword>
<keyword evidence="12" id="KW-1185">Reference proteome</keyword>
<dbReference type="InterPro" id="IPR029055">
    <property type="entry name" value="Ntn_hydrolases_N"/>
</dbReference>
<dbReference type="GO" id="GO:0103068">
    <property type="term" value="F:leukotriene C4 gamma-glutamyl transferase activity"/>
    <property type="evidence" value="ECO:0007669"/>
    <property type="project" value="UniProtKB-EC"/>
</dbReference>
<accession>A0ABR9FP90</accession>
<keyword evidence="9" id="KW-0317">Glutathione biosynthesis</keyword>
<dbReference type="Gene3D" id="1.10.246.130">
    <property type="match status" value="1"/>
</dbReference>
<dbReference type="PANTHER" id="PTHR43199">
    <property type="entry name" value="GLUTATHIONE HYDROLASE"/>
    <property type="match status" value="1"/>
</dbReference>
<dbReference type="InterPro" id="IPR051792">
    <property type="entry name" value="GGT_bact"/>
</dbReference>
<evidence type="ECO:0000256" key="4">
    <source>
        <dbReference type="ARBA" id="ARBA00022679"/>
    </source>
</evidence>
<comment type="subunit">
    <text evidence="9">This enzyme consists of two polypeptide chains, which are synthesized in precursor form from a single polypeptide.</text>
</comment>
<protein>
    <recommendedName>
        <fullName evidence="9">Glutathione hydrolase proenzyme</fullName>
        <ecNumber evidence="9">2.3.2.2</ecNumber>
        <ecNumber evidence="9">3.4.19.13</ecNumber>
    </recommendedName>
    <component>
        <recommendedName>
            <fullName evidence="9">Glutathione hydrolase large chain</fullName>
        </recommendedName>
    </component>
    <component>
        <recommendedName>
            <fullName evidence="9">Glutathione hydrolase small chain</fullName>
        </recommendedName>
    </component>
</protein>
<dbReference type="PRINTS" id="PR01210">
    <property type="entry name" value="GGTRANSPTASE"/>
</dbReference>
<dbReference type="InterPro" id="IPR043138">
    <property type="entry name" value="GGT_lsub"/>
</dbReference>
<dbReference type="EC" id="3.4.19.13" evidence="9"/>
<evidence type="ECO:0000256" key="6">
    <source>
        <dbReference type="ARBA" id="ARBA00023145"/>
    </source>
</evidence>
<keyword evidence="7 9" id="KW-0012">Acyltransferase</keyword>
<name>A0ABR9FP90_9GAMM</name>
<evidence type="ECO:0000313" key="11">
    <source>
        <dbReference type="EMBL" id="MBE0458648.1"/>
    </source>
</evidence>
<dbReference type="Gene3D" id="3.60.20.40">
    <property type="match status" value="1"/>
</dbReference>
<evidence type="ECO:0000256" key="8">
    <source>
        <dbReference type="ARBA" id="ARBA00047417"/>
    </source>
</evidence>
<dbReference type="NCBIfam" id="TIGR00066">
    <property type="entry name" value="g_glut_trans"/>
    <property type="match status" value="1"/>
</dbReference>
<comment type="catalytic activity">
    <reaction evidence="2 9">
        <text>glutathione + H2O = L-cysteinylglycine + L-glutamate</text>
        <dbReference type="Rhea" id="RHEA:28807"/>
        <dbReference type="ChEBI" id="CHEBI:15377"/>
        <dbReference type="ChEBI" id="CHEBI:29985"/>
        <dbReference type="ChEBI" id="CHEBI:57925"/>
        <dbReference type="ChEBI" id="CHEBI:61694"/>
        <dbReference type="EC" id="3.4.19.13"/>
    </reaction>
</comment>
<dbReference type="Proteomes" id="UP000707245">
    <property type="component" value="Unassembled WGS sequence"/>
</dbReference>
<proteinExistence type="inferred from homology"/>
<comment type="PTM">
    <text evidence="9">Cleaved by autocatalysis into a large and a small subunit.</text>
</comment>
<sequence>MYLPFQRSVAFSLTLLALPVLASQSPREVREPEAATGHQIKQQVTGKQFMVAAANPYAAQAGQTILAQGGSAVDAAIATQLVLTLVEPQSSGIGGGTFMLYYNKQHNKLTSFDGRETAPSHADETLFLDENGNAAPWIEAVVGGRSVGVPGLLHAFANAHKQYGKLAWAELFKPAIALAEQGFEVSPRLHALLAKQINPGVTKLPVIRDYFFPDGKPLAVGTVKKNQALADLYKQIADVGIDAFYKGDNAKKMVDAVTHSVVAPGTLALTDLANYQSKQRDAVCTPYHAYKVCSMAPPSSGGVAVLQILALLEDKNMAQYKPNSAQALHYFSQASRLAFADRNVYMGDPDFADIPTAELLDKRYVAQRAKLISERDQKAEAGQPRPLLSYAQDDAYELPSTSHVSIVDSEGNAVSMTSSIEMAFGSTVMVNGYILNNQLTDFALSPRKNGKLLANRVEAGKRPRSSMSPVIVFNNDGSLRLVVGSPGGSRIINYVAQVVIGVLDWQLTAQQAIDLPRITNRNSYTSLEKGTAIESIIADFEKRGHTVKVVDLNSGLHAVELVNGSLVGAADPRREGIALSEVNFVLKEHEMPANKP</sequence>
<reference evidence="11 12" key="1">
    <citation type="submission" date="2020-07" db="EMBL/GenBank/DDBJ databases">
        <title>Halophilic bacteria isolated from french cheeses.</title>
        <authorList>
            <person name="Kothe C.I."/>
            <person name="Farah-Kraiem B."/>
            <person name="Renault P."/>
            <person name="Dridi B."/>
        </authorList>
    </citation>
    <scope>NUCLEOTIDE SEQUENCE [LARGE SCALE GENOMIC DNA]</scope>
    <source>
        <strain evidence="11 12">FME14</strain>
    </source>
</reference>
<comment type="similarity">
    <text evidence="3 9">Belongs to the gamma-glutamyltransferase family.</text>
</comment>
<dbReference type="EMBL" id="RRZA01000048">
    <property type="protein sequence ID" value="MBE0458648.1"/>
    <property type="molecule type" value="Genomic_DNA"/>
</dbReference>
<evidence type="ECO:0000256" key="2">
    <source>
        <dbReference type="ARBA" id="ARBA00001089"/>
    </source>
</evidence>
<dbReference type="RefSeq" id="WP_192542276.1">
    <property type="nucleotide sequence ID" value="NZ_JBQDLW010000021.1"/>
</dbReference>
<keyword evidence="10" id="KW-0732">Signal</keyword>
<feature type="chain" id="PRO_5046581184" description="Glutathione hydrolase proenzyme" evidence="10">
    <location>
        <begin position="23"/>
        <end position="596"/>
    </location>
</feature>
<keyword evidence="4 9" id="KW-0808">Transferase</keyword>
<dbReference type="InterPro" id="IPR043137">
    <property type="entry name" value="GGT_ssub_C"/>
</dbReference>
<dbReference type="InterPro" id="IPR000101">
    <property type="entry name" value="GGT_peptidase"/>
</dbReference>
<evidence type="ECO:0000256" key="10">
    <source>
        <dbReference type="SAM" id="SignalP"/>
    </source>
</evidence>
<comment type="catalytic activity">
    <reaction evidence="8 9">
        <text>an N-terminal (5-L-glutamyl)-[peptide] + an alpha-amino acid = 5-L-glutamyl amino acid + an N-terminal L-alpha-aminoacyl-[peptide]</text>
        <dbReference type="Rhea" id="RHEA:23904"/>
        <dbReference type="Rhea" id="RHEA-COMP:9780"/>
        <dbReference type="Rhea" id="RHEA-COMP:9795"/>
        <dbReference type="ChEBI" id="CHEBI:77644"/>
        <dbReference type="ChEBI" id="CHEBI:78597"/>
        <dbReference type="ChEBI" id="CHEBI:78599"/>
        <dbReference type="ChEBI" id="CHEBI:78608"/>
        <dbReference type="EC" id="2.3.2.2"/>
    </reaction>
</comment>
<evidence type="ECO:0000256" key="5">
    <source>
        <dbReference type="ARBA" id="ARBA00022801"/>
    </source>
</evidence>
<dbReference type="PANTHER" id="PTHR43199:SF1">
    <property type="entry name" value="GLUTATHIONE HYDROLASE PROENZYME"/>
    <property type="match status" value="1"/>
</dbReference>
<evidence type="ECO:0000256" key="9">
    <source>
        <dbReference type="RuleBase" id="RU368036"/>
    </source>
</evidence>
<evidence type="ECO:0000313" key="12">
    <source>
        <dbReference type="Proteomes" id="UP000707245"/>
    </source>
</evidence>
<feature type="signal peptide" evidence="10">
    <location>
        <begin position="1"/>
        <end position="22"/>
    </location>
</feature>
<gene>
    <name evidence="11" type="primary">ggt</name>
    <name evidence="11" type="ORF">EI167_14585</name>
</gene>
<comment type="catalytic activity">
    <reaction evidence="1 9">
        <text>an S-substituted glutathione + H2O = an S-substituted L-cysteinylglycine + L-glutamate</text>
        <dbReference type="Rhea" id="RHEA:59468"/>
        <dbReference type="ChEBI" id="CHEBI:15377"/>
        <dbReference type="ChEBI" id="CHEBI:29985"/>
        <dbReference type="ChEBI" id="CHEBI:90779"/>
        <dbReference type="ChEBI" id="CHEBI:143103"/>
        <dbReference type="EC" id="3.4.19.13"/>
    </reaction>
</comment>
<evidence type="ECO:0000256" key="1">
    <source>
        <dbReference type="ARBA" id="ARBA00001049"/>
    </source>
</evidence>
<dbReference type="Pfam" id="PF01019">
    <property type="entry name" value="G_glu_transpept"/>
    <property type="match status" value="1"/>
</dbReference>
<dbReference type="SUPFAM" id="SSF56235">
    <property type="entry name" value="N-terminal nucleophile aminohydrolases (Ntn hydrolases)"/>
    <property type="match status" value="1"/>
</dbReference>
<evidence type="ECO:0000256" key="3">
    <source>
        <dbReference type="ARBA" id="ARBA00009381"/>
    </source>
</evidence>